<keyword evidence="11 17" id="KW-0408">Iron</keyword>
<evidence type="ECO:0000256" key="1">
    <source>
        <dbReference type="ARBA" id="ARBA00002268"/>
    </source>
</evidence>
<keyword evidence="12 17" id="KW-0411">Iron-sulfur</keyword>
<evidence type="ECO:0000256" key="10">
    <source>
        <dbReference type="ARBA" id="ARBA00023002"/>
    </source>
</evidence>
<dbReference type="InterPro" id="IPR003828">
    <property type="entry name" value="QueH"/>
</dbReference>
<dbReference type="GO" id="GO:0008616">
    <property type="term" value="P:tRNA queuosine(34) biosynthetic process"/>
    <property type="evidence" value="ECO:0007669"/>
    <property type="project" value="UniProtKB-UniRule"/>
</dbReference>
<dbReference type="AlphaFoldDB" id="A0A1X9SL90"/>
<feature type="binding site" evidence="17">
    <location>
        <position position="90"/>
    </location>
    <ligand>
        <name>[4Fe-4S] cluster</name>
        <dbReference type="ChEBI" id="CHEBI:49883"/>
    </ligand>
</feature>
<dbReference type="EC" id="1.17.99.6" evidence="4 17"/>
<sequence length="357" mass="41321">MLVHICCSVDSHYFIAELKKLYPNERIIGYFYDPNIHPYSEFLLRFQDVKRSSKKLGVEVICGEYEYEEWLKGTKGLEDEPEKGKRCAYCFDFRVGNSAKEAIKLGCKKITTTLLMSPKKDFKQLESALNNAIKGTNLEAIAVDLRKNGGTQKQFELAKNDKLYHQNYCGCIYGLIKQRHNETVIDELCEPLGAQIQPGSIGYRLKLYKKVRKLEKSKIKFDLIREKILNYRLRFGSLKADNIAIPSYFLFYSHFRLKSSKFSIEKSSNFVAINKDDIKLISLAKFNKLGRFKYKNTLELIYNPPKLNQELKIRKKIVKSKFDISPIIVIDEIKTAKYTLQADSEIFPASIEAIKVK</sequence>
<feature type="binding site" evidence="17">
    <location>
        <position position="87"/>
    </location>
    <ligand>
        <name>[4Fe-4S] cluster</name>
        <dbReference type="ChEBI" id="CHEBI:49883"/>
    </ligand>
</feature>
<evidence type="ECO:0000256" key="7">
    <source>
        <dbReference type="ARBA" id="ARBA00022694"/>
    </source>
</evidence>
<dbReference type="HAMAP" id="MF_02089">
    <property type="entry name" value="QueH"/>
    <property type="match status" value="1"/>
</dbReference>
<dbReference type="Proteomes" id="UP000202031">
    <property type="component" value="Chromosome"/>
</dbReference>
<evidence type="ECO:0000256" key="2">
    <source>
        <dbReference type="ARBA" id="ARBA00004691"/>
    </source>
</evidence>
<reference evidence="19" key="1">
    <citation type="journal article" date="2017" name="Genome Biol. Evol.">
        <title>Comparative Genomic Analysis Identifies a Campylobacter Clade Deficient in Selenium Metabolism.</title>
        <authorList>
            <person name="Miller W.G."/>
            <person name="Yee E."/>
            <person name="Lopes B.S."/>
            <person name="Chapman M.H."/>
            <person name="Huynh S."/>
            <person name="Bono J.L."/>
            <person name="Parker C.T."/>
            <person name="Strachan N.J.C."/>
            <person name="Forbes K.J."/>
        </authorList>
    </citation>
    <scope>NUCLEOTIDE SEQUENCE [LARGE SCALE GENOMIC DNA]</scope>
    <source>
        <strain evidence="19">NCTC 13004</strain>
    </source>
</reference>
<dbReference type="PANTHER" id="PTHR36701:SF1">
    <property type="entry name" value="EPOXYQUEUOSINE REDUCTASE QUEH"/>
    <property type="match status" value="1"/>
</dbReference>
<dbReference type="Pfam" id="PF02677">
    <property type="entry name" value="QueH"/>
    <property type="match status" value="1"/>
</dbReference>
<dbReference type="GO" id="GO:0052693">
    <property type="term" value="F:epoxyqueuosine reductase activity"/>
    <property type="evidence" value="ECO:0007669"/>
    <property type="project" value="UniProtKB-UniRule"/>
</dbReference>
<evidence type="ECO:0000256" key="15">
    <source>
        <dbReference type="ARBA" id="ARBA00031446"/>
    </source>
</evidence>
<keyword evidence="6 17" id="KW-0004">4Fe-4S</keyword>
<dbReference type="GO" id="GO:0051539">
    <property type="term" value="F:4 iron, 4 sulfur cluster binding"/>
    <property type="evidence" value="ECO:0007669"/>
    <property type="project" value="UniProtKB-UniRule"/>
</dbReference>
<comment type="pathway">
    <text evidence="2 17">tRNA modification; tRNA-queuosine biosynthesis.</text>
</comment>
<evidence type="ECO:0000256" key="9">
    <source>
        <dbReference type="ARBA" id="ARBA00022785"/>
    </source>
</evidence>
<protein>
    <recommendedName>
        <fullName evidence="5 17">Epoxyqueuosine reductase QueH</fullName>
        <ecNumber evidence="4 17">1.17.99.6</ecNumber>
    </recommendedName>
    <alternativeName>
        <fullName evidence="15 17">Queuosine biosynthesis protein QueH</fullName>
    </alternativeName>
</protein>
<feature type="binding site" evidence="17">
    <location>
        <position position="6"/>
    </location>
    <ligand>
        <name>[4Fe-4S] cluster</name>
        <dbReference type="ChEBI" id="CHEBI:49883"/>
    </ligand>
</feature>
<comment type="similarity">
    <text evidence="3 17">Belongs to the QueH family.</text>
</comment>
<evidence type="ECO:0000256" key="3">
    <source>
        <dbReference type="ARBA" id="ARBA00008207"/>
    </source>
</evidence>
<keyword evidence="13 17" id="KW-1015">Disulfide bond</keyword>
<evidence type="ECO:0000256" key="17">
    <source>
        <dbReference type="HAMAP-Rule" id="MF_02089"/>
    </source>
</evidence>
<evidence type="ECO:0000256" key="4">
    <source>
        <dbReference type="ARBA" id="ARBA00012622"/>
    </source>
</evidence>
<keyword evidence="10 17" id="KW-0560">Oxidoreductase</keyword>
<evidence type="ECO:0000313" key="19">
    <source>
        <dbReference type="Proteomes" id="UP000202031"/>
    </source>
</evidence>
<name>A0A1X9SL90_9BACT</name>
<evidence type="ECO:0000256" key="11">
    <source>
        <dbReference type="ARBA" id="ARBA00023004"/>
    </source>
</evidence>
<dbReference type="KEGG" id="clx:CLAN_0203"/>
<keyword evidence="7 17" id="KW-0819">tRNA processing</keyword>
<keyword evidence="9 17" id="KW-0671">Queuosine biosynthesis</keyword>
<evidence type="ECO:0000256" key="8">
    <source>
        <dbReference type="ARBA" id="ARBA00022723"/>
    </source>
</evidence>
<feature type="disulfide bond" description="Redox-active" evidence="17">
    <location>
        <begin position="169"/>
        <end position="171"/>
    </location>
</feature>
<evidence type="ECO:0000256" key="14">
    <source>
        <dbReference type="ARBA" id="ARBA00023284"/>
    </source>
</evidence>
<evidence type="ECO:0000256" key="12">
    <source>
        <dbReference type="ARBA" id="ARBA00023014"/>
    </source>
</evidence>
<dbReference type="GO" id="GO:0046872">
    <property type="term" value="F:metal ion binding"/>
    <property type="evidence" value="ECO:0007669"/>
    <property type="project" value="UniProtKB-KW"/>
</dbReference>
<dbReference type="UniPathway" id="UPA00392"/>
<gene>
    <name evidence="17" type="primary">queH</name>
    <name evidence="18" type="ORF">CLAN_0203</name>
</gene>
<evidence type="ECO:0000256" key="16">
    <source>
        <dbReference type="ARBA" id="ARBA00047415"/>
    </source>
</evidence>
<dbReference type="EMBL" id="CP015578">
    <property type="protein sequence ID" value="ARQ96974.1"/>
    <property type="molecule type" value="Genomic_DNA"/>
</dbReference>
<organism evidence="18 19">
    <name type="scientific">Campylobacter lanienae NCTC 13004</name>
    <dbReference type="NCBI Taxonomy" id="1031753"/>
    <lineage>
        <taxon>Bacteria</taxon>
        <taxon>Pseudomonadati</taxon>
        <taxon>Campylobacterota</taxon>
        <taxon>Epsilonproteobacteria</taxon>
        <taxon>Campylobacterales</taxon>
        <taxon>Campylobacteraceae</taxon>
        <taxon>Campylobacter</taxon>
    </lineage>
</organism>
<comment type="function">
    <text evidence="1 17">Catalyzes the conversion of epoxyqueuosine (oQ) to queuosine (Q), which is a hypermodified base found in the wobble positions of tRNA(Asp), tRNA(Asn), tRNA(His) and tRNA(Tyr).</text>
</comment>
<keyword evidence="8 17" id="KW-0479">Metal-binding</keyword>
<dbReference type="PANTHER" id="PTHR36701">
    <property type="entry name" value="EPOXYQUEUOSINE REDUCTASE QUEH"/>
    <property type="match status" value="1"/>
</dbReference>
<feature type="binding site" evidence="17">
    <location>
        <position position="7"/>
    </location>
    <ligand>
        <name>[4Fe-4S] cluster</name>
        <dbReference type="ChEBI" id="CHEBI:49883"/>
    </ligand>
</feature>
<accession>A0A1X9SL90</accession>
<dbReference type="RefSeq" id="WP_100590370.1">
    <property type="nucleotide sequence ID" value="NZ_CP015578.1"/>
</dbReference>
<dbReference type="GeneID" id="46920674"/>
<reference evidence="19" key="2">
    <citation type="journal article" date="2017" name="Genome Biol. Evol.">
        <title>Comparative genomic analysis identifies a Campylobacter clade deficient in selenium metabolism.</title>
        <authorList>
            <person name="Miller W.G."/>
            <person name="Yee E."/>
            <person name="Lopes B.S."/>
            <person name="Chapman M.H."/>
            <person name="Huynh S."/>
            <person name="Bono J.L."/>
            <person name="Parker C.T."/>
            <person name="Strachan N.J.C."/>
            <person name="Forbes K.J."/>
        </authorList>
    </citation>
    <scope>NUCLEOTIDE SEQUENCE [LARGE SCALE GENOMIC DNA]</scope>
    <source>
        <strain evidence="19">NCTC 13004</strain>
    </source>
</reference>
<evidence type="ECO:0000256" key="6">
    <source>
        <dbReference type="ARBA" id="ARBA00022485"/>
    </source>
</evidence>
<evidence type="ECO:0000313" key="18">
    <source>
        <dbReference type="EMBL" id="ARQ96974.1"/>
    </source>
</evidence>
<comment type="catalytic activity">
    <reaction evidence="16 17">
        <text>epoxyqueuosine(34) in tRNA + AH2 = queuosine(34) in tRNA + A + H2O</text>
        <dbReference type="Rhea" id="RHEA:32159"/>
        <dbReference type="Rhea" id="RHEA-COMP:18571"/>
        <dbReference type="Rhea" id="RHEA-COMP:18582"/>
        <dbReference type="ChEBI" id="CHEBI:13193"/>
        <dbReference type="ChEBI" id="CHEBI:15377"/>
        <dbReference type="ChEBI" id="CHEBI:17499"/>
        <dbReference type="ChEBI" id="CHEBI:194431"/>
        <dbReference type="ChEBI" id="CHEBI:194443"/>
        <dbReference type="EC" id="1.17.99.6"/>
    </reaction>
</comment>
<evidence type="ECO:0000256" key="13">
    <source>
        <dbReference type="ARBA" id="ARBA00023157"/>
    </source>
</evidence>
<proteinExistence type="inferred from homology"/>
<evidence type="ECO:0000256" key="5">
    <source>
        <dbReference type="ARBA" id="ARBA00016895"/>
    </source>
</evidence>
<keyword evidence="14 17" id="KW-0676">Redox-active center</keyword>